<feature type="transmembrane region" description="Helical" evidence="8">
    <location>
        <begin position="147"/>
        <end position="167"/>
    </location>
</feature>
<dbReference type="AlphaFoldDB" id="A0AAE0Y114"/>
<dbReference type="InterPro" id="IPR047195">
    <property type="entry name" value="TM6SF1-like"/>
</dbReference>
<dbReference type="PROSITE" id="PS51751">
    <property type="entry name" value="EXPERA"/>
    <property type="match status" value="2"/>
</dbReference>
<feature type="transmembrane region" description="Helical" evidence="8">
    <location>
        <begin position="263"/>
        <end position="287"/>
    </location>
</feature>
<evidence type="ECO:0000313" key="10">
    <source>
        <dbReference type="EMBL" id="KAK3729091.1"/>
    </source>
</evidence>
<feature type="transmembrane region" description="Helical" evidence="8">
    <location>
        <begin position="14"/>
        <end position="35"/>
    </location>
</feature>
<feature type="transmembrane region" description="Helical" evidence="8">
    <location>
        <begin position="119"/>
        <end position="140"/>
    </location>
</feature>
<gene>
    <name evidence="10" type="ORF">RRG08_005464</name>
</gene>
<feature type="transmembrane region" description="Helical" evidence="8">
    <location>
        <begin position="173"/>
        <end position="195"/>
    </location>
</feature>
<feature type="domain" description="EXPERA" evidence="9">
    <location>
        <begin position="68"/>
        <end position="191"/>
    </location>
</feature>
<evidence type="ECO:0000256" key="7">
    <source>
        <dbReference type="PROSITE-ProRule" id="PRU01087"/>
    </source>
</evidence>
<evidence type="ECO:0000256" key="1">
    <source>
        <dbReference type="ARBA" id="ARBA00004127"/>
    </source>
</evidence>
<dbReference type="InterPro" id="IPR059044">
    <property type="entry name" value="TM_Tm6sf1/2"/>
</dbReference>
<feature type="transmembrane region" description="Helical" evidence="8">
    <location>
        <begin position="299"/>
        <end position="316"/>
    </location>
</feature>
<dbReference type="EMBL" id="JAWDGP010007160">
    <property type="protein sequence ID" value="KAK3729091.1"/>
    <property type="molecule type" value="Genomic_DNA"/>
</dbReference>
<reference evidence="10" key="1">
    <citation type="journal article" date="2023" name="G3 (Bethesda)">
        <title>A reference genome for the long-term kleptoplast-retaining sea slug Elysia crispata morphotype clarki.</title>
        <authorList>
            <person name="Eastman K.E."/>
            <person name="Pendleton A.L."/>
            <person name="Shaikh M.A."/>
            <person name="Suttiyut T."/>
            <person name="Ogas R."/>
            <person name="Tomko P."/>
            <person name="Gavelis G."/>
            <person name="Widhalm J.R."/>
            <person name="Wisecaver J.H."/>
        </authorList>
    </citation>
    <scope>NUCLEOTIDE SEQUENCE</scope>
    <source>
        <strain evidence="10">ECLA1</strain>
    </source>
</reference>
<organism evidence="10 11">
    <name type="scientific">Elysia crispata</name>
    <name type="common">lettuce slug</name>
    <dbReference type="NCBI Taxonomy" id="231223"/>
    <lineage>
        <taxon>Eukaryota</taxon>
        <taxon>Metazoa</taxon>
        <taxon>Spiralia</taxon>
        <taxon>Lophotrochozoa</taxon>
        <taxon>Mollusca</taxon>
        <taxon>Gastropoda</taxon>
        <taxon>Heterobranchia</taxon>
        <taxon>Euthyneura</taxon>
        <taxon>Panpulmonata</taxon>
        <taxon>Sacoglossa</taxon>
        <taxon>Placobranchoidea</taxon>
        <taxon>Plakobranchidae</taxon>
        <taxon>Elysia</taxon>
    </lineage>
</organism>
<dbReference type="Proteomes" id="UP001283361">
    <property type="component" value="Unassembled WGS sequence"/>
</dbReference>
<feature type="domain" description="EXPERA" evidence="9">
    <location>
        <begin position="216"/>
        <end position="352"/>
    </location>
</feature>
<keyword evidence="2 7" id="KW-0812">Transmembrane</keyword>
<dbReference type="PANTHER" id="PTHR14568:SF8">
    <property type="entry name" value="EXPERA DOMAIN-CONTAINING PROTEIN"/>
    <property type="match status" value="1"/>
</dbReference>
<evidence type="ECO:0000259" key="9">
    <source>
        <dbReference type="PROSITE" id="PS51751"/>
    </source>
</evidence>
<evidence type="ECO:0000256" key="2">
    <source>
        <dbReference type="ARBA" id="ARBA00022692"/>
    </source>
</evidence>
<keyword evidence="4 7" id="KW-1133">Transmembrane helix</keyword>
<dbReference type="PANTHER" id="PTHR14568">
    <property type="entry name" value="TRANSMEMBRANE SUPERFAMILY 6 MEMBER 1/2"/>
    <property type="match status" value="1"/>
</dbReference>
<sequence>MAYLRSKALKIKHAVIVAIMSFSSWLVSYALSYLGIMKDQFAVFTAGVICLSVVAACSAMLFSGVKKVDPLLYVATVFSWTCMIDLGIALELDGYIANFIGYYFAEGEPYLQTAHGTLINYWDGTVHFALYLAIIVLFFNRLSYREVGLYWAGSILNSMIVLLPGAVTGNHPFKLSIFLNTPYLLLPILAAVKLLHERPPQARSFLQFSSIWKRPVDLFFLFYFGVAICFFLYRALAALGGNFSSMKIYVKEYEPYIQDPSNFAFVQIMAYGYLFVAYSAFSMYGLLCPGQHWMADWSLIHAGAIAQGQVTYMLGACHHRTNMMYHLDSKGFEVKIFYIMNLGLLLVPQLFAIWCCRDVEKFGRSQTVYRYEVEQNGPSTQEIIGTKKRF</sequence>
<evidence type="ECO:0000256" key="8">
    <source>
        <dbReference type="SAM" id="Phobius"/>
    </source>
</evidence>
<keyword evidence="5 7" id="KW-0472">Membrane</keyword>
<feature type="transmembrane region" description="Helical" evidence="8">
    <location>
        <begin position="336"/>
        <end position="356"/>
    </location>
</feature>
<evidence type="ECO:0000313" key="11">
    <source>
        <dbReference type="Proteomes" id="UP001283361"/>
    </source>
</evidence>
<feature type="transmembrane region" description="Helical" evidence="8">
    <location>
        <begin position="216"/>
        <end position="236"/>
    </location>
</feature>
<dbReference type="CDD" id="cd21106">
    <property type="entry name" value="TM6SF1-like"/>
    <property type="match status" value="1"/>
</dbReference>
<accession>A0AAE0Y114</accession>
<name>A0AAE0Y114_9GAST</name>
<evidence type="ECO:0000256" key="6">
    <source>
        <dbReference type="ARBA" id="ARBA00034760"/>
    </source>
</evidence>
<proteinExistence type="inferred from homology"/>
<evidence type="ECO:0000256" key="5">
    <source>
        <dbReference type="ARBA" id="ARBA00023136"/>
    </source>
</evidence>
<keyword evidence="3" id="KW-0677">Repeat</keyword>
<dbReference type="GO" id="GO:0012505">
    <property type="term" value="C:endomembrane system"/>
    <property type="evidence" value="ECO:0007669"/>
    <property type="project" value="UniProtKB-SubCell"/>
</dbReference>
<feature type="transmembrane region" description="Helical" evidence="8">
    <location>
        <begin position="71"/>
        <end position="90"/>
    </location>
</feature>
<comment type="caution">
    <text evidence="10">The sequence shown here is derived from an EMBL/GenBank/DDBJ whole genome shotgun (WGS) entry which is preliminary data.</text>
</comment>
<comment type="similarity">
    <text evidence="6">Belongs to the TM6SF family.</text>
</comment>
<protein>
    <recommendedName>
        <fullName evidence="9">EXPERA domain-containing protein</fullName>
    </recommendedName>
</protein>
<evidence type="ECO:0000256" key="4">
    <source>
        <dbReference type="ARBA" id="ARBA00022989"/>
    </source>
</evidence>
<feature type="transmembrane region" description="Helical" evidence="8">
    <location>
        <begin position="41"/>
        <end position="62"/>
    </location>
</feature>
<evidence type="ECO:0000256" key="3">
    <source>
        <dbReference type="ARBA" id="ARBA00022737"/>
    </source>
</evidence>
<dbReference type="GO" id="GO:0016020">
    <property type="term" value="C:membrane"/>
    <property type="evidence" value="ECO:0007669"/>
    <property type="project" value="UniProtKB-UniRule"/>
</dbReference>
<keyword evidence="11" id="KW-1185">Reference proteome</keyword>
<comment type="subcellular location">
    <subcellularLocation>
        <location evidence="1">Endomembrane system</location>
        <topology evidence="1">Multi-pass membrane protein</topology>
    </subcellularLocation>
</comment>
<dbReference type="InterPro" id="IPR033118">
    <property type="entry name" value="EXPERA"/>
</dbReference>
<dbReference type="Pfam" id="PF26083">
    <property type="entry name" value="TM_Tm6sf2"/>
    <property type="match status" value="1"/>
</dbReference>